<protein>
    <recommendedName>
        <fullName evidence="3">Portal protein</fullName>
    </recommendedName>
</protein>
<accession>A0A0F9VFN5</accession>
<reference evidence="2" key="1">
    <citation type="journal article" date="2015" name="Nature">
        <title>Complex archaea that bridge the gap between prokaryotes and eukaryotes.</title>
        <authorList>
            <person name="Spang A."/>
            <person name="Saw J.H."/>
            <person name="Jorgensen S.L."/>
            <person name="Zaremba-Niedzwiedzka K."/>
            <person name="Martijn J."/>
            <person name="Lind A.E."/>
            <person name="van Eijk R."/>
            <person name="Schleper C."/>
            <person name="Guy L."/>
            <person name="Ettema T.J."/>
        </authorList>
    </citation>
    <scope>NUCLEOTIDE SEQUENCE</scope>
</reference>
<organism evidence="2">
    <name type="scientific">marine sediment metagenome</name>
    <dbReference type="NCBI Taxonomy" id="412755"/>
    <lineage>
        <taxon>unclassified sequences</taxon>
        <taxon>metagenomes</taxon>
        <taxon>ecological metagenomes</taxon>
    </lineage>
</organism>
<evidence type="ECO:0000256" key="1">
    <source>
        <dbReference type="SAM" id="MobiDB-lite"/>
    </source>
</evidence>
<proteinExistence type="predicted"/>
<dbReference type="AlphaFoldDB" id="A0A0F9VFN5"/>
<dbReference type="EMBL" id="LAZR01000051">
    <property type="protein sequence ID" value="KKN98602.1"/>
    <property type="molecule type" value="Genomic_DNA"/>
</dbReference>
<evidence type="ECO:0000313" key="2">
    <source>
        <dbReference type="EMBL" id="KKN98602.1"/>
    </source>
</evidence>
<gene>
    <name evidence="2" type="ORF">LCGC14_0147140</name>
</gene>
<sequence>MSSLVTVGSTSRFNRRTRSDLASRGIIRYPHPFFNVAQTYLPSSIKELFDLLEYYFSSTGFLNAAIMNMAAYPITDLSFEHDNEDIISRYELLFEENLKIYDFQIEIGMDYFNYGNAFASINYPLQKRLKCRNCKKYSNIEEVNFKLVEGKFQFKGACPNCKEISLMDPEDVYRKSEKELNLIRWNPHDIGIIYNPLTHKNVYTYTIPAATRKLIKKGDRNTIKDLPNIFIEAAIKNKPIIFNPGSIYHFKRPSISGKFNGWGTPLPMPVLQDLFYLKVLRKANEAIAMEHIVPLRVIYPSGQTEHGTAYSSLSLSTWKTNVETEIKRWRLDPNHIPIFPLPIGLQSFGGQGKAMMLTQEIRMRMEETIAGMGVPREFVFGGLTYSGSSMSIRMLENLFIRYRTSQNGFLKWVLERVHVYLGWPSVSTRMTDFKMADDLQKKQILITLNASQKISDHALLDEFGFDYDEQSAMLEDELKKKLHFRKVENDINAMLQGQSMLIQQRYQQKLQELIGSIGEAGATVPEGVQNQAQEAQQVLDRGQEAEDGAVNIDARNLLNYYAKEMSEMNEAQKQAVLDKMKGEMPELHGKLIQMLTGGDPSKSENKPLPEIKPPRRKVGGQVAGSTS</sequence>
<evidence type="ECO:0008006" key="3">
    <source>
        <dbReference type="Google" id="ProtNLM"/>
    </source>
</evidence>
<feature type="region of interest" description="Disordered" evidence="1">
    <location>
        <begin position="594"/>
        <end position="627"/>
    </location>
</feature>
<comment type="caution">
    <text evidence="2">The sequence shown here is derived from an EMBL/GenBank/DDBJ whole genome shotgun (WGS) entry which is preliminary data.</text>
</comment>
<name>A0A0F9VFN5_9ZZZZ</name>
<feature type="compositionally biased region" description="Basic and acidic residues" evidence="1">
    <location>
        <begin position="601"/>
        <end position="613"/>
    </location>
</feature>